<reference evidence="4" key="1">
    <citation type="submission" date="2020-06" db="EMBL/GenBank/DDBJ databases">
        <authorList>
            <person name="Li T."/>
            <person name="Hu X."/>
            <person name="Zhang T."/>
            <person name="Song X."/>
            <person name="Zhang H."/>
            <person name="Dai N."/>
            <person name="Sheng W."/>
            <person name="Hou X."/>
            <person name="Wei L."/>
        </authorList>
    </citation>
    <scope>NUCLEOTIDE SEQUENCE</scope>
    <source>
        <strain evidence="4">KEN1</strain>
        <tissue evidence="4">Leaf</tissue>
    </source>
</reference>
<keyword evidence="1" id="KW-0862">Zinc</keyword>
<dbReference type="GO" id="GO:0003676">
    <property type="term" value="F:nucleic acid binding"/>
    <property type="evidence" value="ECO:0007669"/>
    <property type="project" value="InterPro"/>
</dbReference>
<evidence type="ECO:0000256" key="1">
    <source>
        <dbReference type="PROSITE-ProRule" id="PRU00047"/>
    </source>
</evidence>
<feature type="compositionally biased region" description="Polar residues" evidence="2">
    <location>
        <begin position="372"/>
        <end position="382"/>
    </location>
</feature>
<dbReference type="GO" id="GO:0008270">
    <property type="term" value="F:zinc ion binding"/>
    <property type="evidence" value="ECO:0007669"/>
    <property type="project" value="UniProtKB-KW"/>
</dbReference>
<sequence>MEAELTRLGKSLVLTEDEDLGAVMPAGLWHSDQDNGGFHVVGRVLSHKPYNVEALRSILHSLLNPTKGMVITFIENGRFLLKFNHTLDRDRALVTRSWAFDKNLIISAKVAECDNPAEVDLTWCEFQVRIHGLPLGEMTPAIAQFIGGKIGRLLESDQTKDPKSWGSFMRLRIAIDVTKPLPRALKIRTVLGDDHIVTFTYEWLPNFCYLCGRIGHISQWCESRFQPDFVDPSDNSPYGPWLRALGRADSRTRFPHNTFQHSQAQLLWPRFCSRQSDFSASSTNSKRGSAIYGEFPISEQPTGMLFPTPASAPCSVTTDHTENPTSAPVLSPDILSHNPHLSMSPQTTKPKSSTPLPFPEPQKSYETPIYPLSTSPPLSTHNLPLPQPLPTLPETLLTYPPPGPILSKPPPPAAPQKRKYTKKTRPTGEPTPNPNPTTLSKCKLVDEESPSDLLPCPKKPNRSDRTLTDISNILVEAAPQPHQGP</sequence>
<feature type="compositionally biased region" description="Polar residues" evidence="2">
    <location>
        <begin position="339"/>
        <end position="355"/>
    </location>
</feature>
<dbReference type="InterPro" id="IPR001878">
    <property type="entry name" value="Znf_CCHC"/>
</dbReference>
<dbReference type="PANTHER" id="PTHR31286">
    <property type="entry name" value="GLYCINE-RICH CELL WALL STRUCTURAL PROTEIN 1.8-LIKE"/>
    <property type="match status" value="1"/>
</dbReference>
<comment type="caution">
    <text evidence="4">The sequence shown here is derived from an EMBL/GenBank/DDBJ whole genome shotgun (WGS) entry which is preliminary data.</text>
</comment>
<accession>A0AAW2WKY8</accession>
<keyword evidence="1" id="KW-0479">Metal-binding</keyword>
<dbReference type="InterPro" id="IPR040256">
    <property type="entry name" value="At4g02000-like"/>
</dbReference>
<dbReference type="PANTHER" id="PTHR31286:SF153">
    <property type="entry name" value="DUF4283 DOMAIN PROTEIN"/>
    <property type="match status" value="1"/>
</dbReference>
<proteinExistence type="predicted"/>
<evidence type="ECO:0000313" key="4">
    <source>
        <dbReference type="EMBL" id="KAL0442467.1"/>
    </source>
</evidence>
<gene>
    <name evidence="4" type="ORF">Slati_1969400</name>
</gene>
<dbReference type="EMBL" id="JACGWN010000007">
    <property type="protein sequence ID" value="KAL0442467.1"/>
    <property type="molecule type" value="Genomic_DNA"/>
</dbReference>
<keyword evidence="1" id="KW-0863">Zinc-finger</keyword>
<dbReference type="Pfam" id="PF14111">
    <property type="entry name" value="DUF4283"/>
    <property type="match status" value="1"/>
</dbReference>
<evidence type="ECO:0000256" key="2">
    <source>
        <dbReference type="SAM" id="MobiDB-lite"/>
    </source>
</evidence>
<dbReference type="InterPro" id="IPR025558">
    <property type="entry name" value="DUF4283"/>
</dbReference>
<evidence type="ECO:0000259" key="3">
    <source>
        <dbReference type="PROSITE" id="PS50158"/>
    </source>
</evidence>
<protein>
    <recommendedName>
        <fullName evidence="3">CCHC-type domain-containing protein</fullName>
    </recommendedName>
</protein>
<organism evidence="4">
    <name type="scientific">Sesamum latifolium</name>
    <dbReference type="NCBI Taxonomy" id="2727402"/>
    <lineage>
        <taxon>Eukaryota</taxon>
        <taxon>Viridiplantae</taxon>
        <taxon>Streptophyta</taxon>
        <taxon>Embryophyta</taxon>
        <taxon>Tracheophyta</taxon>
        <taxon>Spermatophyta</taxon>
        <taxon>Magnoliopsida</taxon>
        <taxon>eudicotyledons</taxon>
        <taxon>Gunneridae</taxon>
        <taxon>Pentapetalae</taxon>
        <taxon>asterids</taxon>
        <taxon>lamiids</taxon>
        <taxon>Lamiales</taxon>
        <taxon>Pedaliaceae</taxon>
        <taxon>Sesamum</taxon>
    </lineage>
</organism>
<reference evidence="4" key="2">
    <citation type="journal article" date="2024" name="Plant">
        <title>Genomic evolution and insights into agronomic trait innovations of Sesamum species.</title>
        <authorList>
            <person name="Miao H."/>
            <person name="Wang L."/>
            <person name="Qu L."/>
            <person name="Liu H."/>
            <person name="Sun Y."/>
            <person name="Le M."/>
            <person name="Wang Q."/>
            <person name="Wei S."/>
            <person name="Zheng Y."/>
            <person name="Lin W."/>
            <person name="Duan Y."/>
            <person name="Cao H."/>
            <person name="Xiong S."/>
            <person name="Wang X."/>
            <person name="Wei L."/>
            <person name="Li C."/>
            <person name="Ma Q."/>
            <person name="Ju M."/>
            <person name="Zhao R."/>
            <person name="Li G."/>
            <person name="Mu C."/>
            <person name="Tian Q."/>
            <person name="Mei H."/>
            <person name="Zhang T."/>
            <person name="Gao T."/>
            <person name="Zhang H."/>
        </authorList>
    </citation>
    <scope>NUCLEOTIDE SEQUENCE</scope>
    <source>
        <strain evidence="4">KEN1</strain>
    </source>
</reference>
<dbReference type="AlphaFoldDB" id="A0AAW2WKY8"/>
<feature type="compositionally biased region" description="Basic residues" evidence="2">
    <location>
        <begin position="416"/>
        <end position="425"/>
    </location>
</feature>
<feature type="region of interest" description="Disordered" evidence="2">
    <location>
        <begin position="312"/>
        <end position="485"/>
    </location>
</feature>
<dbReference type="InterPro" id="IPR025836">
    <property type="entry name" value="Zn_knuckle_CX2CX4HX4C"/>
</dbReference>
<feature type="compositionally biased region" description="Polar residues" evidence="2">
    <location>
        <begin position="314"/>
        <end position="328"/>
    </location>
</feature>
<dbReference type="PROSITE" id="PS50158">
    <property type="entry name" value="ZF_CCHC"/>
    <property type="match status" value="1"/>
</dbReference>
<feature type="domain" description="CCHC-type" evidence="3">
    <location>
        <begin position="208"/>
        <end position="223"/>
    </location>
</feature>
<feature type="compositionally biased region" description="Pro residues" evidence="2">
    <location>
        <begin position="399"/>
        <end position="414"/>
    </location>
</feature>
<name>A0AAW2WKY8_9LAMI</name>
<dbReference type="Pfam" id="PF14392">
    <property type="entry name" value="zf-CCHC_4"/>
    <property type="match status" value="1"/>
</dbReference>